<name>A0A674IXT2_9SAUR</name>
<evidence type="ECO:0000256" key="3">
    <source>
        <dbReference type="ARBA" id="ARBA00022525"/>
    </source>
</evidence>
<dbReference type="GO" id="GO:0005615">
    <property type="term" value="C:extracellular space"/>
    <property type="evidence" value="ECO:0007669"/>
    <property type="project" value="TreeGrafter"/>
</dbReference>
<comment type="subcellular location">
    <subcellularLocation>
        <location evidence="1">Secreted</location>
    </subcellularLocation>
</comment>
<dbReference type="RefSeq" id="XP_026516718.1">
    <property type="nucleotide sequence ID" value="XM_026660933.2"/>
</dbReference>
<comment type="similarity">
    <text evidence="2">Belongs to the hepcidin family.</text>
</comment>
<evidence type="ECO:0000256" key="1">
    <source>
        <dbReference type="ARBA" id="ARBA00004613"/>
    </source>
</evidence>
<dbReference type="PANTHER" id="PTHR16877:SF0">
    <property type="entry name" value="HEPCIDIN"/>
    <property type="match status" value="1"/>
</dbReference>
<dbReference type="Pfam" id="PF06446">
    <property type="entry name" value="Hepcidin"/>
    <property type="match status" value="1"/>
</dbReference>
<dbReference type="GO" id="GO:0042742">
    <property type="term" value="P:defense response to bacterium"/>
    <property type="evidence" value="ECO:0007669"/>
    <property type="project" value="TreeGrafter"/>
</dbReference>
<dbReference type="Ensembl" id="ENSTMTT00000013572.1">
    <property type="protein sequence ID" value="ENSTMTP00000013123.1"/>
    <property type="gene ID" value="ENSTMTG00000009495.1"/>
</dbReference>
<dbReference type="InParanoid" id="A0A674IXT2"/>
<dbReference type="AlphaFoldDB" id="A0A674IXT2"/>
<dbReference type="GeneTree" id="ENSGT00960000187889"/>
<dbReference type="Proteomes" id="UP000472274">
    <property type="component" value="Unplaced"/>
</dbReference>
<organism evidence="8 9">
    <name type="scientific">Terrapene triunguis</name>
    <name type="common">Three-toed box turtle</name>
    <dbReference type="NCBI Taxonomy" id="2587831"/>
    <lineage>
        <taxon>Eukaryota</taxon>
        <taxon>Metazoa</taxon>
        <taxon>Chordata</taxon>
        <taxon>Craniata</taxon>
        <taxon>Vertebrata</taxon>
        <taxon>Euteleostomi</taxon>
        <taxon>Archelosauria</taxon>
        <taxon>Testudinata</taxon>
        <taxon>Testudines</taxon>
        <taxon>Cryptodira</taxon>
        <taxon>Durocryptodira</taxon>
        <taxon>Testudinoidea</taxon>
        <taxon>Emydidae</taxon>
        <taxon>Terrapene</taxon>
    </lineage>
</organism>
<keyword evidence="6" id="KW-1015">Disulfide bond</keyword>
<dbReference type="GO" id="GO:0005179">
    <property type="term" value="F:hormone activity"/>
    <property type="evidence" value="ECO:0007669"/>
    <property type="project" value="UniProtKB-KW"/>
</dbReference>
<evidence type="ECO:0000313" key="8">
    <source>
        <dbReference type="Ensembl" id="ENSTMTP00000013123.1"/>
    </source>
</evidence>
<protein>
    <submittedName>
        <fullName evidence="8">Hepcidin antimicrobial peptide</fullName>
    </submittedName>
</protein>
<reference evidence="8" key="2">
    <citation type="submission" date="2025-09" db="UniProtKB">
        <authorList>
            <consortium name="Ensembl"/>
        </authorList>
    </citation>
    <scope>IDENTIFICATION</scope>
</reference>
<keyword evidence="9" id="KW-1185">Reference proteome</keyword>
<evidence type="ECO:0000313" key="9">
    <source>
        <dbReference type="Proteomes" id="UP000472274"/>
    </source>
</evidence>
<feature type="chain" id="PRO_5025339971" evidence="7">
    <location>
        <begin position="22"/>
        <end position="81"/>
    </location>
</feature>
<dbReference type="GO" id="GO:0006879">
    <property type="term" value="P:intracellular iron ion homeostasis"/>
    <property type="evidence" value="ECO:0007669"/>
    <property type="project" value="InterPro"/>
</dbReference>
<dbReference type="GO" id="GO:0034760">
    <property type="term" value="P:negative regulation of iron ion transmembrane transport"/>
    <property type="evidence" value="ECO:0007669"/>
    <property type="project" value="TreeGrafter"/>
</dbReference>
<evidence type="ECO:0000256" key="5">
    <source>
        <dbReference type="ARBA" id="ARBA00022729"/>
    </source>
</evidence>
<proteinExistence type="inferred from homology"/>
<dbReference type="PANTHER" id="PTHR16877">
    <property type="entry name" value="HEPCIDIN"/>
    <property type="match status" value="1"/>
</dbReference>
<dbReference type="CTD" id="57817"/>
<keyword evidence="5 7" id="KW-0732">Signal</keyword>
<gene>
    <name evidence="8" type="primary">HAMP</name>
</gene>
<evidence type="ECO:0000256" key="6">
    <source>
        <dbReference type="ARBA" id="ARBA00023157"/>
    </source>
</evidence>
<feature type="signal peptide" evidence="7">
    <location>
        <begin position="1"/>
        <end position="21"/>
    </location>
</feature>
<evidence type="ECO:0000256" key="2">
    <source>
        <dbReference type="ARBA" id="ARBA00008022"/>
    </source>
</evidence>
<dbReference type="InterPro" id="IPR010500">
    <property type="entry name" value="Hepcidin"/>
</dbReference>
<dbReference type="GeneID" id="113408146"/>
<accession>A0A674IXT2</accession>
<evidence type="ECO:0000256" key="4">
    <source>
        <dbReference type="ARBA" id="ARBA00022702"/>
    </source>
</evidence>
<keyword evidence="4" id="KW-0372">Hormone</keyword>
<evidence type="ECO:0000256" key="7">
    <source>
        <dbReference type="SAM" id="SignalP"/>
    </source>
</evidence>
<reference evidence="8" key="1">
    <citation type="submission" date="2025-08" db="UniProtKB">
        <authorList>
            <consortium name="Ensembl"/>
        </authorList>
    </citation>
    <scope>IDENTIFICATION</scope>
</reference>
<keyword evidence="3" id="KW-0964">Secreted</keyword>
<sequence length="81" mass="9034">MKLQVTCVILILVITAKNSCCFQGQTANAAGLLTQQMETKEETQGLQALLRRSKRHNSHFPICTYCCNCCRNQGCGFCCRT</sequence>